<keyword evidence="2" id="KW-1185">Reference proteome</keyword>
<sequence length="73" mass="7695">MNVKTVAKFAGSALGAGSAARSFAKAKRESDRLRMVDALLSVASAAVTIAIVVREMRAGDEAETQLIDIEDRS</sequence>
<evidence type="ECO:0000313" key="1">
    <source>
        <dbReference type="EMBL" id="PSL06074.1"/>
    </source>
</evidence>
<dbReference type="EMBL" id="PYGE01000003">
    <property type="protein sequence ID" value="PSL06074.1"/>
    <property type="molecule type" value="Genomic_DNA"/>
</dbReference>
<accession>A0A2P8E9E7</accession>
<comment type="caution">
    <text evidence="1">The sequence shown here is derived from an EMBL/GenBank/DDBJ whole genome shotgun (WGS) entry which is preliminary data.</text>
</comment>
<name>A0A2P8E9E7_9ACTN</name>
<organism evidence="1 2">
    <name type="scientific">Haloactinopolyspora alba</name>
    <dbReference type="NCBI Taxonomy" id="648780"/>
    <lineage>
        <taxon>Bacteria</taxon>
        <taxon>Bacillati</taxon>
        <taxon>Actinomycetota</taxon>
        <taxon>Actinomycetes</taxon>
        <taxon>Jiangellales</taxon>
        <taxon>Jiangellaceae</taxon>
        <taxon>Haloactinopolyspora</taxon>
    </lineage>
</organism>
<evidence type="ECO:0000313" key="2">
    <source>
        <dbReference type="Proteomes" id="UP000243528"/>
    </source>
</evidence>
<dbReference type="RefSeq" id="WP_106536286.1">
    <property type="nucleotide sequence ID" value="NZ_ML142901.1"/>
</dbReference>
<reference evidence="1 2" key="1">
    <citation type="submission" date="2018-03" db="EMBL/GenBank/DDBJ databases">
        <title>Genomic Encyclopedia of Archaeal and Bacterial Type Strains, Phase II (KMG-II): from individual species to whole genera.</title>
        <authorList>
            <person name="Goeker M."/>
        </authorList>
    </citation>
    <scope>NUCLEOTIDE SEQUENCE [LARGE SCALE GENOMIC DNA]</scope>
    <source>
        <strain evidence="1 2">DSM 45211</strain>
    </source>
</reference>
<dbReference type="AlphaFoldDB" id="A0A2P8E9E7"/>
<gene>
    <name evidence="1" type="ORF">CLV30_103229</name>
</gene>
<protein>
    <submittedName>
        <fullName evidence="1">Uncharacterized protein</fullName>
    </submittedName>
</protein>
<proteinExistence type="predicted"/>
<dbReference type="Proteomes" id="UP000243528">
    <property type="component" value="Unassembled WGS sequence"/>
</dbReference>